<dbReference type="Pfam" id="PF01740">
    <property type="entry name" value="STAS"/>
    <property type="match status" value="1"/>
</dbReference>
<dbReference type="InterPro" id="IPR036513">
    <property type="entry name" value="STAS_dom_sf"/>
</dbReference>
<evidence type="ECO:0000256" key="2">
    <source>
        <dbReference type="ARBA" id="ARBA00022692"/>
    </source>
</evidence>
<proteinExistence type="predicted"/>
<dbReference type="GO" id="GO:0016020">
    <property type="term" value="C:membrane"/>
    <property type="evidence" value="ECO:0007669"/>
    <property type="project" value="UniProtKB-SubCell"/>
</dbReference>
<evidence type="ECO:0000256" key="5">
    <source>
        <dbReference type="SAM" id="Phobius"/>
    </source>
</evidence>
<name>A0AAE1KA96_PETCI</name>
<feature type="transmembrane region" description="Helical" evidence="5">
    <location>
        <begin position="396"/>
        <end position="419"/>
    </location>
</feature>
<organism evidence="7 8">
    <name type="scientific">Petrolisthes cinctipes</name>
    <name type="common">Flat porcelain crab</name>
    <dbReference type="NCBI Taxonomy" id="88211"/>
    <lineage>
        <taxon>Eukaryota</taxon>
        <taxon>Metazoa</taxon>
        <taxon>Ecdysozoa</taxon>
        <taxon>Arthropoda</taxon>
        <taxon>Crustacea</taxon>
        <taxon>Multicrustacea</taxon>
        <taxon>Malacostraca</taxon>
        <taxon>Eumalacostraca</taxon>
        <taxon>Eucarida</taxon>
        <taxon>Decapoda</taxon>
        <taxon>Pleocyemata</taxon>
        <taxon>Anomura</taxon>
        <taxon>Galatheoidea</taxon>
        <taxon>Porcellanidae</taxon>
        <taxon>Petrolisthes</taxon>
    </lineage>
</organism>
<feature type="transmembrane region" description="Helical" evidence="5">
    <location>
        <begin position="457"/>
        <end position="484"/>
    </location>
</feature>
<dbReference type="InterPro" id="IPR002645">
    <property type="entry name" value="STAS_dom"/>
</dbReference>
<feature type="transmembrane region" description="Helical" evidence="5">
    <location>
        <begin position="260"/>
        <end position="280"/>
    </location>
</feature>
<dbReference type="InterPro" id="IPR011547">
    <property type="entry name" value="SLC26A/SulP_dom"/>
</dbReference>
<dbReference type="Pfam" id="PF00916">
    <property type="entry name" value="Sulfate_transp"/>
    <property type="match status" value="1"/>
</dbReference>
<dbReference type="CDD" id="cd07042">
    <property type="entry name" value="STAS_SulP_like_sulfate_transporter"/>
    <property type="match status" value="1"/>
</dbReference>
<feature type="transmembrane region" description="Helical" evidence="5">
    <location>
        <begin position="140"/>
        <end position="167"/>
    </location>
</feature>
<dbReference type="PANTHER" id="PTHR11814">
    <property type="entry name" value="SULFATE TRANSPORTER"/>
    <property type="match status" value="1"/>
</dbReference>
<evidence type="ECO:0000256" key="4">
    <source>
        <dbReference type="ARBA" id="ARBA00023136"/>
    </source>
</evidence>
<keyword evidence="3 5" id="KW-1133">Transmembrane helix</keyword>
<reference evidence="7" key="1">
    <citation type="submission" date="2023-10" db="EMBL/GenBank/DDBJ databases">
        <title>Genome assemblies of two species of porcelain crab, Petrolisthes cinctipes and Petrolisthes manimaculis (Anomura: Porcellanidae).</title>
        <authorList>
            <person name="Angst P."/>
        </authorList>
    </citation>
    <scope>NUCLEOTIDE SEQUENCE</scope>
    <source>
        <strain evidence="7">PB745_01</strain>
        <tissue evidence="7">Gill</tissue>
    </source>
</reference>
<gene>
    <name evidence="7" type="ORF">Pcinc_027431</name>
</gene>
<sequence length="661" mass="70148">MACDNSREDAVYRSTVVALEGDAPSPPGGLFCVVKNKVSRCMNLKTLHRRLPCLTWVRSYNMECLLGDLVAGFTVGLMIIPQALAYGIVAGLTPSDGLYSAFIPSFVYFLLGSTMEMNIGPTAIMALMTYQYSSSGGADYAVLLCFMSGIIELVSGIINLGFLINFISQPVISGFTSAAAITIASSQLKSLFGQDIKTNGLVDTWIKVFSNLQEVRWQDLTLGLACIVVLLFLKEVRSIRWPCIDQNSLGLGQRILRRTVFYLSVGRNALVVIIATIIAYCLDGENQPFTITGYVEPGIPHASLPPFTSESNNQTIPFTEIISDIGIGVVMVPFIAILDHIAIVSAFAKGRTFDATQEIITLGIANIAGSFFGSMPTTGSLSRSAVNLNSGVRTPAGGLVTGVMVLLALALLTPCFTFIPKSTLASVIMCAVVHLIDYEILMPLWRSKKIDLLPLSVTFLACLLWGLEWGILLGIAVNLSMLLFSIATPSVKVALIPPGKQHAGYVMVTPSHGISYPSTSHIRATIRKAGLKQAGGSLPVVIDCTFIDTADYTSAKGIKGMVEDFQLRGQTLILVGVKPKVLSVIGALHEGVTVCSGFHMLPEALADGEAEVGLDTVNGDGGGGGGGGGELVVSTLISTPTSDTSDAANPLLTTTSFLDEK</sequence>
<evidence type="ECO:0000313" key="7">
    <source>
        <dbReference type="EMBL" id="KAK3867068.1"/>
    </source>
</evidence>
<keyword evidence="8" id="KW-1185">Reference proteome</keyword>
<feature type="transmembrane region" description="Helical" evidence="5">
    <location>
        <begin position="359"/>
        <end position="376"/>
    </location>
</feature>
<dbReference type="GO" id="GO:0055085">
    <property type="term" value="P:transmembrane transport"/>
    <property type="evidence" value="ECO:0007669"/>
    <property type="project" value="InterPro"/>
</dbReference>
<keyword evidence="2 5" id="KW-0812">Transmembrane</keyword>
<feature type="transmembrane region" description="Helical" evidence="5">
    <location>
        <begin position="426"/>
        <end position="445"/>
    </location>
</feature>
<dbReference type="Gene3D" id="3.30.750.24">
    <property type="entry name" value="STAS domain"/>
    <property type="match status" value="1"/>
</dbReference>
<feature type="transmembrane region" description="Helical" evidence="5">
    <location>
        <begin position="325"/>
        <end position="347"/>
    </location>
</feature>
<comment type="subcellular location">
    <subcellularLocation>
        <location evidence="1">Membrane</location>
        <topology evidence="1">Multi-pass membrane protein</topology>
    </subcellularLocation>
</comment>
<evidence type="ECO:0000256" key="3">
    <source>
        <dbReference type="ARBA" id="ARBA00022989"/>
    </source>
</evidence>
<accession>A0AAE1KA96</accession>
<keyword evidence="4 5" id="KW-0472">Membrane</keyword>
<dbReference type="Proteomes" id="UP001286313">
    <property type="component" value="Unassembled WGS sequence"/>
</dbReference>
<dbReference type="SUPFAM" id="SSF52091">
    <property type="entry name" value="SpoIIaa-like"/>
    <property type="match status" value="1"/>
</dbReference>
<evidence type="ECO:0000313" key="8">
    <source>
        <dbReference type="Proteomes" id="UP001286313"/>
    </source>
</evidence>
<dbReference type="EMBL" id="JAWQEG010003279">
    <property type="protein sequence ID" value="KAK3867068.1"/>
    <property type="molecule type" value="Genomic_DNA"/>
</dbReference>
<comment type="caution">
    <text evidence="7">The sequence shown here is derived from an EMBL/GenBank/DDBJ whole genome shotgun (WGS) entry which is preliminary data.</text>
</comment>
<feature type="domain" description="STAS" evidence="6">
    <location>
        <begin position="495"/>
        <end position="585"/>
    </location>
</feature>
<feature type="transmembrane region" description="Helical" evidence="5">
    <location>
        <begin position="106"/>
        <end position="128"/>
    </location>
</feature>
<evidence type="ECO:0000259" key="6">
    <source>
        <dbReference type="PROSITE" id="PS50801"/>
    </source>
</evidence>
<dbReference type="InterPro" id="IPR001902">
    <property type="entry name" value="SLC26A/SulP_fam"/>
</dbReference>
<evidence type="ECO:0000256" key="1">
    <source>
        <dbReference type="ARBA" id="ARBA00004141"/>
    </source>
</evidence>
<dbReference type="AlphaFoldDB" id="A0AAE1KA96"/>
<feature type="transmembrane region" description="Helical" evidence="5">
    <location>
        <begin position="65"/>
        <end position="86"/>
    </location>
</feature>
<dbReference type="PROSITE" id="PS50801">
    <property type="entry name" value="STAS"/>
    <property type="match status" value="1"/>
</dbReference>
<protein>
    <recommendedName>
        <fullName evidence="6">STAS domain-containing protein</fullName>
    </recommendedName>
</protein>